<proteinExistence type="predicted"/>
<evidence type="ECO:0000313" key="1">
    <source>
        <dbReference type="EMBL" id="JAH93615.1"/>
    </source>
</evidence>
<dbReference type="EMBL" id="GBXM01014962">
    <property type="protein sequence ID" value="JAH93615.1"/>
    <property type="molecule type" value="Transcribed_RNA"/>
</dbReference>
<organism evidence="1">
    <name type="scientific">Anguilla anguilla</name>
    <name type="common">European freshwater eel</name>
    <name type="synonym">Muraena anguilla</name>
    <dbReference type="NCBI Taxonomy" id="7936"/>
    <lineage>
        <taxon>Eukaryota</taxon>
        <taxon>Metazoa</taxon>
        <taxon>Chordata</taxon>
        <taxon>Craniata</taxon>
        <taxon>Vertebrata</taxon>
        <taxon>Euteleostomi</taxon>
        <taxon>Actinopterygii</taxon>
        <taxon>Neopterygii</taxon>
        <taxon>Teleostei</taxon>
        <taxon>Anguilliformes</taxon>
        <taxon>Anguillidae</taxon>
        <taxon>Anguilla</taxon>
    </lineage>
</organism>
<reference evidence="1" key="2">
    <citation type="journal article" date="2015" name="Fish Shellfish Immunol.">
        <title>Early steps in the European eel (Anguilla anguilla)-Vibrio vulnificus interaction in the gills: Role of the RtxA13 toxin.</title>
        <authorList>
            <person name="Callol A."/>
            <person name="Pajuelo D."/>
            <person name="Ebbesson L."/>
            <person name="Teles M."/>
            <person name="MacKenzie S."/>
            <person name="Amaro C."/>
        </authorList>
    </citation>
    <scope>NUCLEOTIDE SEQUENCE</scope>
</reference>
<name>A0A0E9WVK6_ANGAN</name>
<reference evidence="1" key="1">
    <citation type="submission" date="2014-11" db="EMBL/GenBank/DDBJ databases">
        <authorList>
            <person name="Amaro Gonzalez C."/>
        </authorList>
    </citation>
    <scope>NUCLEOTIDE SEQUENCE</scope>
</reference>
<dbReference type="AlphaFoldDB" id="A0A0E9WVK6"/>
<sequence length="54" mass="5968">MAVVILFLYKVIKVGKHCFSMVQDGCGFCQCTFHLRLAFSLCVLSQSVIGLSLL</sequence>
<protein>
    <submittedName>
        <fullName evidence="1">Uncharacterized protein</fullName>
    </submittedName>
</protein>
<accession>A0A0E9WVK6</accession>